<reference evidence="5" key="1">
    <citation type="submission" date="2020-02" db="EMBL/GenBank/DDBJ databases">
        <title>Bird 10,000 Genomes (B10K) Project - Family phase.</title>
        <authorList>
            <person name="Zhang G."/>
        </authorList>
    </citation>
    <scope>NUCLEOTIDE SEQUENCE</scope>
    <source>
        <strain evidence="5">B10K-IZ-033-77</strain>
    </source>
</reference>
<evidence type="ECO:0000256" key="3">
    <source>
        <dbReference type="ARBA" id="ARBA00022801"/>
    </source>
</evidence>
<dbReference type="SUPFAM" id="SSF50630">
    <property type="entry name" value="Acid proteases"/>
    <property type="match status" value="1"/>
</dbReference>
<dbReference type="EMBL" id="WEIY01000112">
    <property type="protein sequence ID" value="NXY03558.1"/>
    <property type="molecule type" value="Genomic_DNA"/>
</dbReference>
<accession>A0A852MS99</accession>
<dbReference type="InterPro" id="IPR001995">
    <property type="entry name" value="Peptidase_A2_cat"/>
</dbReference>
<evidence type="ECO:0000313" key="5">
    <source>
        <dbReference type="EMBL" id="NXY03558.1"/>
    </source>
</evidence>
<dbReference type="PROSITE" id="PS50175">
    <property type="entry name" value="ASP_PROT_RETROV"/>
    <property type="match status" value="1"/>
</dbReference>
<keyword evidence="3" id="KW-0378">Hydrolase</keyword>
<keyword evidence="2" id="KW-0064">Aspartyl protease</keyword>
<dbReference type="Proteomes" id="UP000603297">
    <property type="component" value="Unassembled WGS sequence"/>
</dbReference>
<dbReference type="GO" id="GO:0004190">
    <property type="term" value="F:aspartic-type endopeptidase activity"/>
    <property type="evidence" value="ECO:0007669"/>
    <property type="project" value="UniProtKB-KW"/>
</dbReference>
<dbReference type="Gene3D" id="2.70.40.10">
    <property type="match status" value="1"/>
</dbReference>
<keyword evidence="6" id="KW-1185">Reference proteome</keyword>
<evidence type="ECO:0000313" key="6">
    <source>
        <dbReference type="Proteomes" id="UP000603297"/>
    </source>
</evidence>
<dbReference type="Gene3D" id="2.40.70.10">
    <property type="entry name" value="Acid Proteases"/>
    <property type="match status" value="1"/>
</dbReference>
<sequence>KGSLGFDLATAVEITMIDIQAVKIPTMAWGPLHESKYQLGALLLGRYSASMKGIIVIPGLIDADFTGQIQIMAYTLNPPLVIPSGSRIAQLIPLANLSAQMLAPLPEEVNNPEERGNQGFGSTGGVVCLTLNMKERPVKVITATHGSDSITFKALLDTGADITILS</sequence>
<dbReference type="CDD" id="cd07557">
    <property type="entry name" value="trimeric_dUTPase"/>
    <property type="match status" value="1"/>
</dbReference>
<dbReference type="PANTHER" id="PTHR19422:SF123">
    <property type="entry name" value="RT1 CLASS I, LOCUS CE15"/>
    <property type="match status" value="1"/>
</dbReference>
<dbReference type="AlphaFoldDB" id="A0A852MS99"/>
<dbReference type="SUPFAM" id="SSF51283">
    <property type="entry name" value="dUTPase-like"/>
    <property type="match status" value="1"/>
</dbReference>
<protein>
    <submittedName>
        <fullName evidence="5">POK9 protein</fullName>
    </submittedName>
</protein>
<dbReference type="InterPro" id="IPR021109">
    <property type="entry name" value="Peptidase_aspartic_dom_sf"/>
</dbReference>
<evidence type="ECO:0000256" key="1">
    <source>
        <dbReference type="ARBA" id="ARBA00022670"/>
    </source>
</evidence>
<dbReference type="PANTHER" id="PTHR19422">
    <property type="entry name" value="GAG RETROVIRAL POLYPROTEIN"/>
    <property type="match status" value="1"/>
</dbReference>
<evidence type="ECO:0000259" key="4">
    <source>
        <dbReference type="PROSITE" id="PS50175"/>
    </source>
</evidence>
<dbReference type="InterPro" id="IPR001969">
    <property type="entry name" value="Aspartic_peptidase_AS"/>
</dbReference>
<dbReference type="InterPro" id="IPR033704">
    <property type="entry name" value="dUTPase_trimeric"/>
</dbReference>
<dbReference type="InterPro" id="IPR051592">
    <property type="entry name" value="HERV-K_Pro_peptidase_A2"/>
</dbReference>
<feature type="non-terminal residue" evidence="5">
    <location>
        <position position="166"/>
    </location>
</feature>
<feature type="non-terminal residue" evidence="5">
    <location>
        <position position="1"/>
    </location>
</feature>
<proteinExistence type="predicted"/>
<keyword evidence="1" id="KW-0645">Protease</keyword>
<name>A0A852MS99_9PASS</name>
<organism evidence="5 6">
    <name type="scientific">Pteruthius melanotis</name>
    <dbReference type="NCBI Taxonomy" id="357074"/>
    <lineage>
        <taxon>Eukaryota</taxon>
        <taxon>Metazoa</taxon>
        <taxon>Chordata</taxon>
        <taxon>Craniata</taxon>
        <taxon>Vertebrata</taxon>
        <taxon>Euteleostomi</taxon>
        <taxon>Archelosauria</taxon>
        <taxon>Archosauria</taxon>
        <taxon>Dinosauria</taxon>
        <taxon>Saurischia</taxon>
        <taxon>Theropoda</taxon>
        <taxon>Coelurosauria</taxon>
        <taxon>Aves</taxon>
        <taxon>Neognathae</taxon>
        <taxon>Neoaves</taxon>
        <taxon>Telluraves</taxon>
        <taxon>Australaves</taxon>
        <taxon>Passeriformes</taxon>
        <taxon>Sylvioidea</taxon>
        <taxon>Timaliidae</taxon>
        <taxon>Pteruthius</taxon>
    </lineage>
</organism>
<comment type="caution">
    <text evidence="5">The sequence shown here is derived from an EMBL/GenBank/DDBJ whole genome shotgun (WGS) entry which is preliminary data.</text>
</comment>
<dbReference type="InterPro" id="IPR036157">
    <property type="entry name" value="dUTPase-like_sf"/>
</dbReference>
<feature type="domain" description="Peptidase A2" evidence="4">
    <location>
        <begin position="152"/>
        <end position="166"/>
    </location>
</feature>
<dbReference type="OrthoDB" id="9900537at2759"/>
<gene>
    <name evidence="5" type="primary">Ervk9_0</name>
    <name evidence="5" type="ORF">PTEMEL_R05295</name>
</gene>
<evidence type="ECO:0000256" key="2">
    <source>
        <dbReference type="ARBA" id="ARBA00022750"/>
    </source>
</evidence>
<dbReference type="Pfam" id="PF00692">
    <property type="entry name" value="dUTPase"/>
    <property type="match status" value="1"/>
</dbReference>
<dbReference type="InterPro" id="IPR029054">
    <property type="entry name" value="dUTPase-like"/>
</dbReference>
<dbReference type="GO" id="GO:0006508">
    <property type="term" value="P:proteolysis"/>
    <property type="evidence" value="ECO:0007669"/>
    <property type="project" value="UniProtKB-KW"/>
</dbReference>
<dbReference type="PROSITE" id="PS00141">
    <property type="entry name" value="ASP_PROTEASE"/>
    <property type="match status" value="1"/>
</dbReference>